<name>A0AC34QW16_9BILA</name>
<accession>A0AC34QW16</accession>
<dbReference type="Proteomes" id="UP000887576">
    <property type="component" value="Unplaced"/>
</dbReference>
<reference evidence="2" key="1">
    <citation type="submission" date="2022-11" db="UniProtKB">
        <authorList>
            <consortium name="WormBaseParasite"/>
        </authorList>
    </citation>
    <scope>IDENTIFICATION</scope>
</reference>
<sequence>MKCTENIEEQSLLQTRFFIVAICGGAVSIFGVIANALLAKLFVTKTNYRHSPFFFLGFVAAFDTLLDLTYILLLAVPITAEYYKWPQIYSSWINHVQTLYIIGQIFKISSVFCLIVASFERYWMTKHWTFTGFDYRKRWILLGCVVSVAVVVKISTAMEIVVISVPSCDMDFTRYAVGQLNNRSWLSGFLNMLTISLPFVTLIFLNGGIVLMLRQQNIQQLRSLITELTMGPDVMKLRRRNLRSATNTLIVIINCYLISNLLHLFISLVEYLQPGLLQNQYPYEYRIAADIASLLTVTGNALRCPAHIFSTKDIREQLLPCILMEPSRFLKLFKSVSSNRSLIQKYDDKTALRRGSERIENPPWISVLLLNHDDDHHNGEVITSCIRRDGLQAVFERDNIRRLSNIGIC</sequence>
<protein>
    <submittedName>
        <fullName evidence="2">G-protein coupled receptors family 1 profile domain-containing protein</fullName>
    </submittedName>
</protein>
<organism evidence="1 2">
    <name type="scientific">Panagrolaimus sp. JU765</name>
    <dbReference type="NCBI Taxonomy" id="591449"/>
    <lineage>
        <taxon>Eukaryota</taxon>
        <taxon>Metazoa</taxon>
        <taxon>Ecdysozoa</taxon>
        <taxon>Nematoda</taxon>
        <taxon>Chromadorea</taxon>
        <taxon>Rhabditida</taxon>
        <taxon>Tylenchina</taxon>
        <taxon>Panagrolaimomorpha</taxon>
        <taxon>Panagrolaimoidea</taxon>
        <taxon>Panagrolaimidae</taxon>
        <taxon>Panagrolaimus</taxon>
    </lineage>
</organism>
<dbReference type="WBParaSite" id="JU765_v2.g19830.t1">
    <property type="protein sequence ID" value="JU765_v2.g19830.t1"/>
    <property type="gene ID" value="JU765_v2.g19830"/>
</dbReference>
<evidence type="ECO:0000313" key="2">
    <source>
        <dbReference type="WBParaSite" id="JU765_v2.g19830.t1"/>
    </source>
</evidence>
<evidence type="ECO:0000313" key="1">
    <source>
        <dbReference type="Proteomes" id="UP000887576"/>
    </source>
</evidence>
<proteinExistence type="predicted"/>